<keyword evidence="8" id="KW-0325">Glycoprotein</keyword>
<dbReference type="CDD" id="cd05713">
    <property type="entry name" value="IgV_MOG_like"/>
    <property type="match status" value="1"/>
</dbReference>
<dbReference type="CDD" id="cd13733">
    <property type="entry name" value="SPRY_PRY_C-I_1"/>
    <property type="match status" value="1"/>
</dbReference>
<evidence type="ECO:0000256" key="2">
    <source>
        <dbReference type="ARBA" id="ARBA00007591"/>
    </source>
</evidence>
<dbReference type="KEGG" id="hgl:101719411"/>
<comment type="similarity">
    <text evidence="2">Belongs to the immunoglobulin superfamily. BTN/MOG family.</text>
</comment>
<protein>
    <submittedName>
        <fullName evidence="17">Butyrophilin-like protein 9 isoform X1</fullName>
    </submittedName>
</protein>
<dbReference type="SMART" id="SM00589">
    <property type="entry name" value="PRY"/>
    <property type="match status" value="1"/>
</dbReference>
<keyword evidence="16" id="KW-1185">Reference proteome</keyword>
<keyword evidence="4 13" id="KW-0732">Signal</keyword>
<dbReference type="GO" id="GO:0005102">
    <property type="term" value="F:signaling receptor binding"/>
    <property type="evidence" value="ECO:0007669"/>
    <property type="project" value="TreeGrafter"/>
</dbReference>
<evidence type="ECO:0000256" key="1">
    <source>
        <dbReference type="ARBA" id="ARBA00004479"/>
    </source>
</evidence>
<accession>A0AAX6QPP5</accession>
<dbReference type="GO" id="GO:0009897">
    <property type="term" value="C:external side of plasma membrane"/>
    <property type="evidence" value="ECO:0007669"/>
    <property type="project" value="TreeGrafter"/>
</dbReference>
<evidence type="ECO:0000256" key="5">
    <source>
        <dbReference type="ARBA" id="ARBA00022989"/>
    </source>
</evidence>
<dbReference type="PANTHER" id="PTHR24100:SF130">
    <property type="entry name" value="BUTYROPHILIN-LIKE PROTEIN 9"/>
    <property type="match status" value="1"/>
</dbReference>
<dbReference type="GO" id="GO:0001817">
    <property type="term" value="P:regulation of cytokine production"/>
    <property type="evidence" value="ECO:0007669"/>
    <property type="project" value="TreeGrafter"/>
</dbReference>
<evidence type="ECO:0000256" key="12">
    <source>
        <dbReference type="SAM" id="Phobius"/>
    </source>
</evidence>
<keyword evidence="5 12" id="KW-1133">Transmembrane helix</keyword>
<dbReference type="PRINTS" id="PR01407">
    <property type="entry name" value="BUTYPHLNCDUF"/>
</dbReference>
<dbReference type="PROSITE" id="PS50835">
    <property type="entry name" value="IG_LIKE"/>
    <property type="match status" value="1"/>
</dbReference>
<dbReference type="InterPro" id="IPR043136">
    <property type="entry name" value="B30.2/SPRY_sf"/>
</dbReference>
<dbReference type="Proteomes" id="UP000694906">
    <property type="component" value="Unplaced"/>
</dbReference>
<keyword evidence="3 12" id="KW-0812">Transmembrane</keyword>
<dbReference type="CTD" id="153579"/>
<keyword evidence="6 12" id="KW-0472">Membrane</keyword>
<name>A0AAX6QPP5_HETGA</name>
<reference evidence="17" key="1">
    <citation type="submission" date="2025-08" db="UniProtKB">
        <authorList>
            <consortium name="RefSeq"/>
        </authorList>
    </citation>
    <scope>IDENTIFICATION</scope>
</reference>
<evidence type="ECO:0000313" key="16">
    <source>
        <dbReference type="Proteomes" id="UP000694906"/>
    </source>
</evidence>
<dbReference type="FunFam" id="2.60.40.10:FF:000208">
    <property type="entry name" value="Butyrophilin subfamily 1 member A1"/>
    <property type="match status" value="1"/>
</dbReference>
<dbReference type="Gene3D" id="2.60.40.10">
    <property type="entry name" value="Immunoglobulins"/>
    <property type="match status" value="2"/>
</dbReference>
<keyword evidence="10" id="KW-0175">Coiled coil</keyword>
<feature type="coiled-coil region" evidence="10">
    <location>
        <begin position="274"/>
        <end position="309"/>
    </location>
</feature>
<feature type="domain" description="Ig-like" evidence="15">
    <location>
        <begin position="17"/>
        <end position="134"/>
    </location>
</feature>
<evidence type="ECO:0000256" key="3">
    <source>
        <dbReference type="ARBA" id="ARBA00022692"/>
    </source>
</evidence>
<evidence type="ECO:0000256" key="8">
    <source>
        <dbReference type="ARBA" id="ARBA00023180"/>
    </source>
</evidence>
<dbReference type="Pfam" id="PF00622">
    <property type="entry name" value="SPRY"/>
    <property type="match status" value="1"/>
</dbReference>
<dbReference type="SUPFAM" id="SSF48726">
    <property type="entry name" value="Immunoglobulin"/>
    <property type="match status" value="2"/>
</dbReference>
<dbReference type="InterPro" id="IPR050504">
    <property type="entry name" value="IgSF_BTN/MOG"/>
</dbReference>
<dbReference type="PROSITE" id="PS50188">
    <property type="entry name" value="B302_SPRY"/>
    <property type="match status" value="1"/>
</dbReference>
<evidence type="ECO:0000256" key="11">
    <source>
        <dbReference type="SAM" id="MobiDB-lite"/>
    </source>
</evidence>
<evidence type="ECO:0000256" key="13">
    <source>
        <dbReference type="SAM" id="SignalP"/>
    </source>
</evidence>
<dbReference type="GO" id="GO:0050852">
    <property type="term" value="P:T cell receptor signaling pathway"/>
    <property type="evidence" value="ECO:0007669"/>
    <property type="project" value="TreeGrafter"/>
</dbReference>
<sequence length="532" mass="59061">MANFLVSMEFLKRVPLPSSLLILTQLLLFLQLGKADSEVKVVGPGESMLALVGEEVEFSCHLSQYMDVEHMEILWFRGQTSDVVHLYQDGQELFGGQMVQFQNRTKLLTDEMAIGSVILQLHNVVPSDQGPYGCSFLSSSFSGEAIWELEVAGLGSDPHISLEGFKEGGIQLRCSSSGWYPKPQALWRGHQGQCLPPETEAIVQDVQGLFHLETSVVVQGRAHRNVSCSIQNPLLIQKKEFVVQIADEFFPGASPWRSAFLGTLAAALLLLLFLAALARLQRRHREKLKNQAEEEQGRLASQLQTFQTELDWRRAEGQAEWKAAQQYAVNVTLDRATAHPNLEISEDGKSVSTRPGPPSPVASDPWFSQHKCVLGREQFSSGRHYWEVHVGRRSCWFLGVCLAAVPHSGPACLSPASGYWVLGLWNCEYFALDPHRVALTLRVPPRRVGLLLDCEAGTLSFFNVSDGSHIFTFSDSFSGALCAYFRPRAQDGSEHPDPLTICSLPIKDTCTLEDNSDTWLQPLTLSDPTQVL</sequence>
<dbReference type="SMART" id="SM00409">
    <property type="entry name" value="IG"/>
    <property type="match status" value="1"/>
</dbReference>
<dbReference type="Gene3D" id="2.60.120.920">
    <property type="match status" value="1"/>
</dbReference>
<evidence type="ECO:0000256" key="6">
    <source>
        <dbReference type="ARBA" id="ARBA00023136"/>
    </source>
</evidence>
<dbReference type="InterPro" id="IPR053896">
    <property type="entry name" value="BTN3A2-like_Ig-C"/>
</dbReference>
<feature type="domain" description="B30.2/SPRY" evidence="14">
    <location>
        <begin position="311"/>
        <end position="508"/>
    </location>
</feature>
<dbReference type="InterPro" id="IPR003599">
    <property type="entry name" value="Ig_sub"/>
</dbReference>
<evidence type="ECO:0000259" key="15">
    <source>
        <dbReference type="PROSITE" id="PS50835"/>
    </source>
</evidence>
<dbReference type="Pfam" id="PF13765">
    <property type="entry name" value="PRY"/>
    <property type="match status" value="1"/>
</dbReference>
<dbReference type="InterPro" id="IPR006574">
    <property type="entry name" value="PRY"/>
</dbReference>
<evidence type="ECO:0000256" key="10">
    <source>
        <dbReference type="SAM" id="Coils"/>
    </source>
</evidence>
<dbReference type="InterPro" id="IPR001870">
    <property type="entry name" value="B30.2/SPRY"/>
</dbReference>
<dbReference type="FunFam" id="2.60.120.920:FF:000004">
    <property type="entry name" value="Butyrophilin subfamily 1 member A1"/>
    <property type="match status" value="1"/>
</dbReference>
<evidence type="ECO:0000259" key="14">
    <source>
        <dbReference type="PROSITE" id="PS50188"/>
    </source>
</evidence>
<organism evidence="16 17">
    <name type="scientific">Heterocephalus glaber</name>
    <name type="common">Naked mole rat</name>
    <dbReference type="NCBI Taxonomy" id="10181"/>
    <lineage>
        <taxon>Eukaryota</taxon>
        <taxon>Metazoa</taxon>
        <taxon>Chordata</taxon>
        <taxon>Craniata</taxon>
        <taxon>Vertebrata</taxon>
        <taxon>Euteleostomi</taxon>
        <taxon>Mammalia</taxon>
        <taxon>Eutheria</taxon>
        <taxon>Euarchontoglires</taxon>
        <taxon>Glires</taxon>
        <taxon>Rodentia</taxon>
        <taxon>Hystricomorpha</taxon>
        <taxon>Bathyergidae</taxon>
        <taxon>Heterocephalus</taxon>
    </lineage>
</organism>
<dbReference type="InterPro" id="IPR013783">
    <property type="entry name" value="Ig-like_fold"/>
</dbReference>
<dbReference type="Pfam" id="PF07686">
    <property type="entry name" value="V-set"/>
    <property type="match status" value="1"/>
</dbReference>
<dbReference type="PANTHER" id="PTHR24100">
    <property type="entry name" value="BUTYROPHILIN"/>
    <property type="match status" value="1"/>
</dbReference>
<dbReference type="Pfam" id="PF22705">
    <property type="entry name" value="C2-set_3"/>
    <property type="match status" value="1"/>
</dbReference>
<feature type="region of interest" description="Disordered" evidence="11">
    <location>
        <begin position="344"/>
        <end position="364"/>
    </location>
</feature>
<dbReference type="InterPro" id="IPR007110">
    <property type="entry name" value="Ig-like_dom"/>
</dbReference>
<dbReference type="InterPro" id="IPR013320">
    <property type="entry name" value="ConA-like_dom_sf"/>
</dbReference>
<dbReference type="InterPro" id="IPR003879">
    <property type="entry name" value="Butyrophylin_SPRY"/>
</dbReference>
<proteinExistence type="inferred from homology"/>
<evidence type="ECO:0000256" key="7">
    <source>
        <dbReference type="ARBA" id="ARBA00023157"/>
    </source>
</evidence>
<evidence type="ECO:0000313" key="17">
    <source>
        <dbReference type="RefSeq" id="XP_012924876.1"/>
    </source>
</evidence>
<dbReference type="SUPFAM" id="SSF49899">
    <property type="entry name" value="Concanavalin A-like lectins/glucanases"/>
    <property type="match status" value="1"/>
</dbReference>
<comment type="subcellular location">
    <subcellularLocation>
        <location evidence="1">Membrane</location>
        <topology evidence="1">Single-pass type I membrane protein</topology>
    </subcellularLocation>
</comment>
<dbReference type="InterPro" id="IPR013106">
    <property type="entry name" value="Ig_V-set"/>
</dbReference>
<feature type="signal peptide" evidence="13">
    <location>
        <begin position="1"/>
        <end position="35"/>
    </location>
</feature>
<dbReference type="InterPro" id="IPR036179">
    <property type="entry name" value="Ig-like_dom_sf"/>
</dbReference>
<dbReference type="AlphaFoldDB" id="A0AAX6QPP5"/>
<dbReference type="GeneID" id="101719411"/>
<feature type="transmembrane region" description="Helical" evidence="12">
    <location>
        <begin position="259"/>
        <end position="280"/>
    </location>
</feature>
<dbReference type="InterPro" id="IPR003877">
    <property type="entry name" value="SPRY_dom"/>
</dbReference>
<gene>
    <name evidence="17" type="primary">Btnl9</name>
</gene>
<dbReference type="RefSeq" id="XP_012924876.1">
    <property type="nucleotide sequence ID" value="XM_013069422.2"/>
</dbReference>
<dbReference type="FunFam" id="2.60.40.10:FF:000088">
    <property type="entry name" value="Butyrophilin subfamily 1 member A1"/>
    <property type="match status" value="1"/>
</dbReference>
<evidence type="ECO:0000256" key="9">
    <source>
        <dbReference type="ARBA" id="ARBA00023319"/>
    </source>
</evidence>
<feature type="chain" id="PRO_5044005357" evidence="13">
    <location>
        <begin position="36"/>
        <end position="532"/>
    </location>
</feature>
<evidence type="ECO:0000256" key="4">
    <source>
        <dbReference type="ARBA" id="ARBA00022729"/>
    </source>
</evidence>
<keyword evidence="7" id="KW-1015">Disulfide bond</keyword>
<keyword evidence="9" id="KW-0393">Immunoglobulin domain</keyword>
<dbReference type="SMART" id="SM00449">
    <property type="entry name" value="SPRY"/>
    <property type="match status" value="1"/>
</dbReference>